<reference evidence="1 2" key="1">
    <citation type="submission" date="2021-01" db="EMBL/GenBank/DDBJ databases">
        <title>Biogeographic distribution of Paracoccus.</title>
        <authorList>
            <person name="Hollensteiner J."/>
            <person name="Leineberger J."/>
            <person name="Brinkhoff T."/>
            <person name="Daniel R."/>
        </authorList>
    </citation>
    <scope>NUCLEOTIDE SEQUENCE [LARGE SCALE GENOMIC DNA]</scope>
    <source>
        <strain evidence="1 2">LMG25392</strain>
    </source>
</reference>
<evidence type="ECO:0000313" key="2">
    <source>
        <dbReference type="Proteomes" id="UP001218412"/>
    </source>
</evidence>
<dbReference type="PANTHER" id="PTHR43544:SF12">
    <property type="entry name" value="NAD(P)-BINDING ROSSMANN-FOLD SUPERFAMILY PROTEIN"/>
    <property type="match status" value="1"/>
</dbReference>
<keyword evidence="2" id="KW-1185">Reference proteome</keyword>
<dbReference type="Proteomes" id="UP001218412">
    <property type="component" value="Chromosome"/>
</dbReference>
<gene>
    <name evidence="1" type="ORF">JHW45_16720</name>
</gene>
<sequence>MMRALILGASGGIGGAVAARLRDGGGHVTGLSRSADGLDLTEAATLQDHATRLAGQEFDLIFNATGALMIGEDRPEKSFEAARADAMARQFALNATGVALAIRYFAPLLAGDRRAVFASLSARVGSIGDNRLGGWFGYRAAKAAQNQIIRCGAIEWRRRNARSIFVALHPGTVTTPLTARYADRYPTISPARSAEALLSVIDGLTPQDSGGFYDWKGQRIEW</sequence>
<dbReference type="InterPro" id="IPR051468">
    <property type="entry name" value="Fungal_SecMetab_SDRs"/>
</dbReference>
<organism evidence="1 2">
    <name type="scientific">Paracoccus stylophorae</name>
    <dbReference type="NCBI Taxonomy" id="659350"/>
    <lineage>
        <taxon>Bacteria</taxon>
        <taxon>Pseudomonadati</taxon>
        <taxon>Pseudomonadota</taxon>
        <taxon>Alphaproteobacteria</taxon>
        <taxon>Rhodobacterales</taxon>
        <taxon>Paracoccaceae</taxon>
        <taxon>Paracoccus</taxon>
    </lineage>
</organism>
<dbReference type="PANTHER" id="PTHR43544">
    <property type="entry name" value="SHORT-CHAIN DEHYDROGENASE/REDUCTASE"/>
    <property type="match status" value="1"/>
</dbReference>
<dbReference type="SUPFAM" id="SSF51735">
    <property type="entry name" value="NAD(P)-binding Rossmann-fold domains"/>
    <property type="match status" value="1"/>
</dbReference>
<dbReference type="InterPro" id="IPR002347">
    <property type="entry name" value="SDR_fam"/>
</dbReference>
<name>A0ABY7T0D9_9RHOB</name>
<dbReference type="EMBL" id="CP067134">
    <property type="protein sequence ID" value="WCR12671.1"/>
    <property type="molecule type" value="Genomic_DNA"/>
</dbReference>
<accession>A0ABY7T0D9</accession>
<dbReference type="InterPro" id="IPR036291">
    <property type="entry name" value="NAD(P)-bd_dom_sf"/>
</dbReference>
<dbReference type="Gene3D" id="3.40.50.720">
    <property type="entry name" value="NAD(P)-binding Rossmann-like Domain"/>
    <property type="match status" value="1"/>
</dbReference>
<proteinExistence type="predicted"/>
<protein>
    <submittedName>
        <fullName evidence="1">SDR family NAD(P)-dependent oxidoreductase</fullName>
    </submittedName>
</protein>
<evidence type="ECO:0000313" key="1">
    <source>
        <dbReference type="EMBL" id="WCR12671.1"/>
    </source>
</evidence>
<dbReference type="PRINTS" id="PR00081">
    <property type="entry name" value="GDHRDH"/>
</dbReference>
<dbReference type="Pfam" id="PF13561">
    <property type="entry name" value="adh_short_C2"/>
    <property type="match status" value="1"/>
</dbReference>